<dbReference type="EMBL" id="VSWD01000007">
    <property type="protein sequence ID" value="KAK3098324.1"/>
    <property type="molecule type" value="Genomic_DNA"/>
</dbReference>
<feature type="transmembrane region" description="Helical" evidence="2">
    <location>
        <begin position="249"/>
        <end position="271"/>
    </location>
</feature>
<keyword evidence="4" id="KW-1185">Reference proteome</keyword>
<keyword evidence="2" id="KW-0812">Transmembrane</keyword>
<gene>
    <name evidence="3" type="ORF">FSP39_018418</name>
</gene>
<feature type="transmembrane region" description="Helical" evidence="2">
    <location>
        <begin position="111"/>
        <end position="135"/>
    </location>
</feature>
<reference evidence="3" key="1">
    <citation type="submission" date="2019-08" db="EMBL/GenBank/DDBJ databases">
        <title>The improved chromosome-level genome for the pearl oyster Pinctada fucata martensii using PacBio sequencing and Hi-C.</title>
        <authorList>
            <person name="Zheng Z."/>
        </authorList>
    </citation>
    <scope>NUCLEOTIDE SEQUENCE</scope>
    <source>
        <strain evidence="3">ZZ-2019</strain>
        <tissue evidence="3">Adductor muscle</tissue>
    </source>
</reference>
<evidence type="ECO:0000256" key="2">
    <source>
        <dbReference type="SAM" id="Phobius"/>
    </source>
</evidence>
<feature type="coiled-coil region" evidence="1">
    <location>
        <begin position="298"/>
        <end position="329"/>
    </location>
</feature>
<keyword evidence="2" id="KW-0472">Membrane</keyword>
<sequence length="662" mass="74906">MFDGTACVCAGPKQSRCRDNGGMVCDGKGGNYTSVCHFASQMCNEQVSTDLLLTSCGSCDVLRLVDDSNGSSETLEFYRQGPRDAPSQSVVYMSYEKNGLSVFYESTLKKWVIGNLFALILVGVGIAASTTAVTLRSIQQSKGCLYYPSVCHLRDEIENNLKPEVLRLKNSFERKYGNISQYKSAVDDMVEFVMDINKRLIRIKELHQSMDAGLAELVKNLGKIPEQFPDLGDALETYREWMKNLKVGNIVNIIMLPIELGLTIIYLPALISASASLSILATAGVGAVLAIGFAAYDIITSVREEKRLKERLERAKSEYLKAKEKFLEAFEKMKEFQKKFCETTIYFLRELSKAGIHYHPLFANLYNFINTTYVSSPEYCYLEYIFSRSSINTIDTIKNMLSPLSDYLEMNENDLKESIRDVKEMNQFDEQINVKVTKDKEEPSELFNFVKGRQPKLVEKRFKTLYDLLVYISFNSLNTTSCYWGWNLAGIRSGSLTQMNYTKSAICASPQILSLTWTIWFKVSENVIPCSIFRLVHGGIFKTRYSVLRYIADHILPTVGCYWGHDLKTVRTSVENTEVENSKISSSMFDILKFLSAEGIDASMVGQARKILCGQHKVCSKTWQDFLMCVTWNNDAANKLFRCSNVPKGPKCIPPQTPHQKC</sequence>
<comment type="caution">
    <text evidence="3">The sequence shown here is derived from an EMBL/GenBank/DDBJ whole genome shotgun (WGS) entry which is preliminary data.</text>
</comment>
<evidence type="ECO:0000256" key="1">
    <source>
        <dbReference type="SAM" id="Coils"/>
    </source>
</evidence>
<keyword evidence="1" id="KW-0175">Coiled coil</keyword>
<organism evidence="3 4">
    <name type="scientific">Pinctada imbricata</name>
    <name type="common">Atlantic pearl-oyster</name>
    <name type="synonym">Pinctada martensii</name>
    <dbReference type="NCBI Taxonomy" id="66713"/>
    <lineage>
        <taxon>Eukaryota</taxon>
        <taxon>Metazoa</taxon>
        <taxon>Spiralia</taxon>
        <taxon>Lophotrochozoa</taxon>
        <taxon>Mollusca</taxon>
        <taxon>Bivalvia</taxon>
        <taxon>Autobranchia</taxon>
        <taxon>Pteriomorphia</taxon>
        <taxon>Pterioida</taxon>
        <taxon>Pterioidea</taxon>
        <taxon>Pteriidae</taxon>
        <taxon>Pinctada</taxon>
    </lineage>
</organism>
<proteinExistence type="predicted"/>
<keyword evidence="2" id="KW-1133">Transmembrane helix</keyword>
<name>A0AA89BXR9_PINIB</name>
<accession>A0AA89BXR9</accession>
<dbReference type="Proteomes" id="UP001186944">
    <property type="component" value="Unassembled WGS sequence"/>
</dbReference>
<dbReference type="AlphaFoldDB" id="A0AA89BXR9"/>
<protein>
    <submittedName>
        <fullName evidence="3">Uncharacterized protein</fullName>
    </submittedName>
</protein>
<evidence type="ECO:0000313" key="3">
    <source>
        <dbReference type="EMBL" id="KAK3098324.1"/>
    </source>
</evidence>
<evidence type="ECO:0000313" key="4">
    <source>
        <dbReference type="Proteomes" id="UP001186944"/>
    </source>
</evidence>
<feature type="transmembrane region" description="Helical" evidence="2">
    <location>
        <begin position="277"/>
        <end position="299"/>
    </location>
</feature>